<proteinExistence type="predicted"/>
<dbReference type="EnsemblPlants" id="AES77176">
    <property type="protein sequence ID" value="AES77176"/>
    <property type="gene ID" value="MTR_7g005290"/>
</dbReference>
<sequence length="74" mass="7920">MQEATSSLLTDILDGGSELMDVWTKFADFSKFKDEFEVLVVGIGWENEAVLKACSEPSSSANSSASANNVTKNA</sequence>
<protein>
    <submittedName>
        <fullName evidence="1 2">Uncharacterized protein</fullName>
    </submittedName>
</protein>
<dbReference type="AlphaFoldDB" id="G7KVM0"/>
<reference evidence="1 3" key="2">
    <citation type="journal article" date="2014" name="BMC Genomics">
        <title>An improved genome release (version Mt4.0) for the model legume Medicago truncatula.</title>
        <authorList>
            <person name="Tang H."/>
            <person name="Krishnakumar V."/>
            <person name="Bidwell S."/>
            <person name="Rosen B."/>
            <person name="Chan A."/>
            <person name="Zhou S."/>
            <person name="Gentzbittel L."/>
            <person name="Childs K.L."/>
            <person name="Yandell M."/>
            <person name="Gundlach H."/>
            <person name="Mayer K.F."/>
            <person name="Schwartz D.C."/>
            <person name="Town C.D."/>
        </authorList>
    </citation>
    <scope>GENOME REANNOTATION</scope>
    <source>
        <strain evidence="2 3">cv. Jemalong A17</strain>
    </source>
</reference>
<evidence type="ECO:0000313" key="3">
    <source>
        <dbReference type="Proteomes" id="UP000002051"/>
    </source>
</evidence>
<reference evidence="2" key="3">
    <citation type="submission" date="2015-04" db="UniProtKB">
        <authorList>
            <consortium name="EnsemblPlants"/>
        </authorList>
    </citation>
    <scope>IDENTIFICATION</scope>
    <source>
        <strain evidence="2">cv. Jemalong A17</strain>
    </source>
</reference>
<dbReference type="PaxDb" id="3880-AES77176"/>
<evidence type="ECO:0000313" key="2">
    <source>
        <dbReference type="EnsemblPlants" id="AES77176"/>
    </source>
</evidence>
<name>G7KVM0_MEDTR</name>
<keyword evidence="3" id="KW-1185">Reference proteome</keyword>
<dbReference type="HOGENOM" id="CLU_2691518_0_0_1"/>
<accession>G7KVM0</accession>
<gene>
    <name evidence="1" type="ordered locus">MTR_7g005290</name>
</gene>
<evidence type="ECO:0000313" key="1">
    <source>
        <dbReference type="EMBL" id="AES77176.1"/>
    </source>
</evidence>
<reference evidence="1 3" key="1">
    <citation type="journal article" date="2011" name="Nature">
        <title>The Medicago genome provides insight into the evolution of rhizobial symbioses.</title>
        <authorList>
            <person name="Young N.D."/>
            <person name="Debelle F."/>
            <person name="Oldroyd G.E."/>
            <person name="Geurts R."/>
            <person name="Cannon S.B."/>
            <person name="Udvardi M.K."/>
            <person name="Benedito V.A."/>
            <person name="Mayer K.F."/>
            <person name="Gouzy J."/>
            <person name="Schoof H."/>
            <person name="Van de Peer Y."/>
            <person name="Proost S."/>
            <person name="Cook D.R."/>
            <person name="Meyers B.C."/>
            <person name="Spannagl M."/>
            <person name="Cheung F."/>
            <person name="De Mita S."/>
            <person name="Krishnakumar V."/>
            <person name="Gundlach H."/>
            <person name="Zhou S."/>
            <person name="Mudge J."/>
            <person name="Bharti A.K."/>
            <person name="Murray J.D."/>
            <person name="Naoumkina M.A."/>
            <person name="Rosen B."/>
            <person name="Silverstein K.A."/>
            <person name="Tang H."/>
            <person name="Rombauts S."/>
            <person name="Zhao P.X."/>
            <person name="Zhou P."/>
            <person name="Barbe V."/>
            <person name="Bardou P."/>
            <person name="Bechner M."/>
            <person name="Bellec A."/>
            <person name="Berger A."/>
            <person name="Berges H."/>
            <person name="Bidwell S."/>
            <person name="Bisseling T."/>
            <person name="Choisne N."/>
            <person name="Couloux A."/>
            <person name="Denny R."/>
            <person name="Deshpande S."/>
            <person name="Dai X."/>
            <person name="Doyle J.J."/>
            <person name="Dudez A.M."/>
            <person name="Farmer A.D."/>
            <person name="Fouteau S."/>
            <person name="Franken C."/>
            <person name="Gibelin C."/>
            <person name="Gish J."/>
            <person name="Goldstein S."/>
            <person name="Gonzalez A.J."/>
            <person name="Green P.J."/>
            <person name="Hallab A."/>
            <person name="Hartog M."/>
            <person name="Hua A."/>
            <person name="Humphray S.J."/>
            <person name="Jeong D.H."/>
            <person name="Jing Y."/>
            <person name="Jocker A."/>
            <person name="Kenton S.M."/>
            <person name="Kim D.J."/>
            <person name="Klee K."/>
            <person name="Lai H."/>
            <person name="Lang C."/>
            <person name="Lin S."/>
            <person name="Macmil S.L."/>
            <person name="Magdelenat G."/>
            <person name="Matthews L."/>
            <person name="McCorrison J."/>
            <person name="Monaghan E.L."/>
            <person name="Mun J.H."/>
            <person name="Najar F.Z."/>
            <person name="Nicholson C."/>
            <person name="Noirot C."/>
            <person name="O'Bleness M."/>
            <person name="Paule C.R."/>
            <person name="Poulain J."/>
            <person name="Prion F."/>
            <person name="Qin B."/>
            <person name="Qu C."/>
            <person name="Retzel E.F."/>
            <person name="Riddle C."/>
            <person name="Sallet E."/>
            <person name="Samain S."/>
            <person name="Samson N."/>
            <person name="Sanders I."/>
            <person name="Saurat O."/>
            <person name="Scarpelli C."/>
            <person name="Schiex T."/>
            <person name="Segurens B."/>
            <person name="Severin A.J."/>
            <person name="Sherrier D.J."/>
            <person name="Shi R."/>
            <person name="Sims S."/>
            <person name="Singer S.R."/>
            <person name="Sinharoy S."/>
            <person name="Sterck L."/>
            <person name="Viollet A."/>
            <person name="Wang B.B."/>
            <person name="Wang K."/>
            <person name="Wang M."/>
            <person name="Wang X."/>
            <person name="Warfsmann J."/>
            <person name="Weissenbach J."/>
            <person name="White D.D."/>
            <person name="White J.D."/>
            <person name="Wiley G.B."/>
            <person name="Wincker P."/>
            <person name="Xing Y."/>
            <person name="Yang L."/>
            <person name="Yao Z."/>
            <person name="Ying F."/>
            <person name="Zhai J."/>
            <person name="Zhou L."/>
            <person name="Zuber A."/>
            <person name="Denarie J."/>
            <person name="Dixon R.A."/>
            <person name="May G.D."/>
            <person name="Schwartz D.C."/>
            <person name="Rogers J."/>
            <person name="Quetier F."/>
            <person name="Town C.D."/>
            <person name="Roe B.A."/>
        </authorList>
    </citation>
    <scope>NUCLEOTIDE SEQUENCE [LARGE SCALE GENOMIC DNA]</scope>
    <source>
        <strain evidence="1">A17</strain>
        <strain evidence="2 3">cv. Jemalong A17</strain>
    </source>
</reference>
<dbReference type="Proteomes" id="UP000002051">
    <property type="component" value="Unassembled WGS sequence"/>
</dbReference>
<dbReference type="EMBL" id="CM001223">
    <property type="protein sequence ID" value="AES77176.1"/>
    <property type="molecule type" value="Genomic_DNA"/>
</dbReference>
<organism evidence="1 3">
    <name type="scientific">Medicago truncatula</name>
    <name type="common">Barrel medic</name>
    <name type="synonym">Medicago tribuloides</name>
    <dbReference type="NCBI Taxonomy" id="3880"/>
    <lineage>
        <taxon>Eukaryota</taxon>
        <taxon>Viridiplantae</taxon>
        <taxon>Streptophyta</taxon>
        <taxon>Embryophyta</taxon>
        <taxon>Tracheophyta</taxon>
        <taxon>Spermatophyta</taxon>
        <taxon>Magnoliopsida</taxon>
        <taxon>eudicotyledons</taxon>
        <taxon>Gunneridae</taxon>
        <taxon>Pentapetalae</taxon>
        <taxon>rosids</taxon>
        <taxon>fabids</taxon>
        <taxon>Fabales</taxon>
        <taxon>Fabaceae</taxon>
        <taxon>Papilionoideae</taxon>
        <taxon>50 kb inversion clade</taxon>
        <taxon>NPAAA clade</taxon>
        <taxon>Hologalegina</taxon>
        <taxon>IRL clade</taxon>
        <taxon>Trifolieae</taxon>
        <taxon>Medicago</taxon>
    </lineage>
</organism>